<dbReference type="Proteomes" id="UP000634608">
    <property type="component" value="Unassembled WGS sequence"/>
</dbReference>
<dbReference type="Proteomes" id="UP000237823">
    <property type="component" value="Unassembled WGS sequence"/>
</dbReference>
<dbReference type="RefSeq" id="WP_000370160.1">
    <property type="nucleotide sequence ID" value="NZ_AP024415.1"/>
</dbReference>
<organism evidence="1 8">
    <name type="scientific">Acinetobacter baumannii</name>
    <dbReference type="NCBI Taxonomy" id="470"/>
    <lineage>
        <taxon>Bacteria</taxon>
        <taxon>Pseudomonadati</taxon>
        <taxon>Pseudomonadota</taxon>
        <taxon>Gammaproteobacteria</taxon>
        <taxon>Moraxellales</taxon>
        <taxon>Moraxellaceae</taxon>
        <taxon>Acinetobacter</taxon>
        <taxon>Acinetobacter calcoaceticus/baumannii complex</taxon>
    </lineage>
</organism>
<dbReference type="OMA" id="EMECHAG"/>
<evidence type="ECO:0000313" key="5">
    <source>
        <dbReference type="EMBL" id="QNV23558.1"/>
    </source>
</evidence>
<reference evidence="2" key="2">
    <citation type="submission" date="2019-07" db="EMBL/GenBank/DDBJ databases">
        <title>Biological characteristics of mucoid Acinetobacter baumannii from a general hospital in China.</title>
        <authorList>
            <person name="Hua X."/>
            <person name="Yu Y."/>
        </authorList>
    </citation>
    <scope>NUCLEOTIDE SEQUENCE [LARGE SCALE GENOMIC DNA]</scope>
    <source>
        <strain evidence="2">N41</strain>
        <strain evidence="3">N8</strain>
    </source>
</reference>
<evidence type="ECO:0000313" key="3">
    <source>
        <dbReference type="EMBL" id="MDR8432535.1"/>
    </source>
</evidence>
<dbReference type="EMBL" id="NEPB01000041">
    <property type="protein sequence ID" value="PRN32317.1"/>
    <property type="molecule type" value="Genomic_DNA"/>
</dbReference>
<dbReference type="EMBL" id="VMBB01000022">
    <property type="protein sequence ID" value="MDR8261679.1"/>
    <property type="molecule type" value="Genomic_DNA"/>
</dbReference>
<sequence length="235" mass="26982">MDNQNRNIYYNLELLQAISNWQAGSNEKKGNKLKELCVNLPEKFRLLPPNLVLFRQISLDNVGLSRFLREKKLPEKISSWTTDYKFAEKFKGGVPSELGDFKATIFKTTPLNNQVIVSLSELYKCSDFCNAMKLNKNKIDRYHDGAGKYWDTQSEVIMATEYLDHSNIYSMGGYSGTPEQIAEQASREKNIPISLTIDDIKELSRDYIGPWWLSPEGTRRAVARTLEIARNRGML</sequence>
<dbReference type="KEGG" id="abw:BL01_15960"/>
<evidence type="ECO:0000313" key="2">
    <source>
        <dbReference type="EMBL" id="MDR8261679.1"/>
    </source>
</evidence>
<gene>
    <name evidence="4" type="ORF">B9W25_14915</name>
    <name evidence="3" type="ORF">FPK63_15815</name>
    <name evidence="2" type="ORF">FPK87_14570</name>
    <name evidence="5" type="ORF">FQZ18_09580</name>
    <name evidence="1" type="ORF">IAG11_15510</name>
</gene>
<reference evidence="5 7" key="4">
    <citation type="submission" date="2020-09" db="EMBL/GenBank/DDBJ databases">
        <title>Carbapenem-Resistant Acinetobacter baumannii devoid of typical resistance factors.</title>
        <authorList>
            <person name="Hoffmann M."/>
            <person name="Luo Y."/>
            <person name="Strain E."/>
            <person name="Rand H."/>
            <person name="Javkar K.G."/>
        </authorList>
    </citation>
    <scope>NUCLEOTIDE SEQUENCE [LARGE SCALE GENOMIC DNA]</scope>
    <source>
        <strain evidence="5 7">CFSAN093705</strain>
    </source>
</reference>
<reference evidence="1" key="3">
    <citation type="submission" date="2020-08" db="EMBL/GenBank/DDBJ databases">
        <title>Diversity of carbapenem-resistant Acinetobacter baumannii and bacteriophage-mediated spread of the Oxa23 carbapenemase.</title>
        <authorList>
            <person name="Abouelfetouh A."/>
            <person name="Mattock J."/>
            <person name="Turner D."/>
            <person name="Li E."/>
            <person name="Evans B.A."/>
        </authorList>
    </citation>
    <scope>NUCLEOTIDE SEQUENCE</scope>
    <source>
        <strain evidence="1">A86</strain>
    </source>
</reference>
<dbReference type="EMBL" id="CP061525">
    <property type="protein sequence ID" value="QNV23558.1"/>
    <property type="molecule type" value="Genomic_DNA"/>
</dbReference>
<reference evidence="4 6" key="1">
    <citation type="submission" date="2017-04" db="EMBL/GenBank/DDBJ databases">
        <title>Comparison of Acinetobacter baumannii whole genome sequences from two major hospitals in Kuwait.</title>
        <authorList>
            <person name="Nasser K."/>
            <person name="Habibi N."/>
            <person name="Khan M.W."/>
            <person name="Purohit P."/>
            <person name="Al-Obaid I."/>
            <person name="Dhar R."/>
            <person name="Al-Fouzan W."/>
            <person name="Mustafa A.S."/>
        </authorList>
    </citation>
    <scope>NUCLEOTIDE SEQUENCE [LARGE SCALE GENOMIC DNA]</scope>
    <source>
        <strain evidence="4 6">KUFAR57</strain>
    </source>
</reference>
<protein>
    <submittedName>
        <fullName evidence="1">Uncharacterized protein</fullName>
    </submittedName>
</protein>
<evidence type="ECO:0000313" key="1">
    <source>
        <dbReference type="EMBL" id="MBD0221302.1"/>
    </source>
</evidence>
<dbReference type="EMBL" id="VMAF01000028">
    <property type="protein sequence ID" value="MDR8432535.1"/>
    <property type="molecule type" value="Genomic_DNA"/>
</dbReference>
<evidence type="ECO:0000313" key="6">
    <source>
        <dbReference type="Proteomes" id="UP000237823"/>
    </source>
</evidence>
<proteinExistence type="predicted"/>
<evidence type="ECO:0000313" key="7">
    <source>
        <dbReference type="Proteomes" id="UP000516419"/>
    </source>
</evidence>
<dbReference type="AlphaFoldDB" id="A0A219C6R9"/>
<evidence type="ECO:0000313" key="4">
    <source>
        <dbReference type="EMBL" id="PRN32317.1"/>
    </source>
</evidence>
<accession>A0A219C6R9</accession>
<dbReference type="Proteomes" id="UP000516419">
    <property type="component" value="Chromosome"/>
</dbReference>
<evidence type="ECO:0000313" key="8">
    <source>
        <dbReference type="Proteomes" id="UP000634608"/>
    </source>
</evidence>
<name>A0A219C6R9_ACIBA</name>
<dbReference type="EMBL" id="JACSVK010000047">
    <property type="protein sequence ID" value="MBD0221302.1"/>
    <property type="molecule type" value="Genomic_DNA"/>
</dbReference>